<dbReference type="Proteomes" id="UP001562065">
    <property type="component" value="Unassembled WGS sequence"/>
</dbReference>
<feature type="signal peptide" evidence="1">
    <location>
        <begin position="1"/>
        <end position="20"/>
    </location>
</feature>
<dbReference type="RefSeq" id="WP_369454115.1">
    <property type="nucleotide sequence ID" value="NZ_JBGCUO010000001.1"/>
</dbReference>
<proteinExistence type="predicted"/>
<protein>
    <submittedName>
        <fullName evidence="2">DUF3617 domain-containing protein</fullName>
    </submittedName>
</protein>
<evidence type="ECO:0000313" key="2">
    <source>
        <dbReference type="EMBL" id="MEY1660874.1"/>
    </source>
</evidence>
<keyword evidence="3" id="KW-1185">Reference proteome</keyword>
<dbReference type="Pfam" id="PF12276">
    <property type="entry name" value="DUF3617"/>
    <property type="match status" value="1"/>
</dbReference>
<dbReference type="EMBL" id="JBGCUO010000001">
    <property type="protein sequence ID" value="MEY1660874.1"/>
    <property type="molecule type" value="Genomic_DNA"/>
</dbReference>
<evidence type="ECO:0000256" key="1">
    <source>
        <dbReference type="SAM" id="SignalP"/>
    </source>
</evidence>
<organism evidence="2 3">
    <name type="scientific">Isoalcanivorax beigongshangi</name>
    <dbReference type="NCBI Taxonomy" id="3238810"/>
    <lineage>
        <taxon>Bacteria</taxon>
        <taxon>Pseudomonadati</taxon>
        <taxon>Pseudomonadota</taxon>
        <taxon>Gammaproteobacteria</taxon>
        <taxon>Oceanospirillales</taxon>
        <taxon>Alcanivoracaceae</taxon>
        <taxon>Isoalcanivorax</taxon>
    </lineage>
</organism>
<name>A0ABV4ADS2_9GAMM</name>
<sequence length="198" mass="21171">MKHLLAPLLLTSVLAAPAFADDRLPHTPRAGLWEATVDMSVDGVPFDPLEALRGAREQLLQYLPPEQQAALSAALGEQGQAPRVCLTKDNVANANTVEYWLEEFESEMDGCTFTSAGRNGATLKVTGQCDGQSGFKGQLDGTLNMPDDRSVNTVLQGKGEVRLEALGMPGASSGLRQYRIAVNSRFVQQDCAGVPALN</sequence>
<dbReference type="InterPro" id="IPR022061">
    <property type="entry name" value="DUF3617"/>
</dbReference>
<feature type="chain" id="PRO_5046043664" evidence="1">
    <location>
        <begin position="21"/>
        <end position="198"/>
    </location>
</feature>
<comment type="caution">
    <text evidence="2">The sequence shown here is derived from an EMBL/GenBank/DDBJ whole genome shotgun (WGS) entry which is preliminary data.</text>
</comment>
<gene>
    <name evidence="2" type="ORF">AB5I84_01790</name>
</gene>
<evidence type="ECO:0000313" key="3">
    <source>
        <dbReference type="Proteomes" id="UP001562065"/>
    </source>
</evidence>
<keyword evidence="1" id="KW-0732">Signal</keyword>
<reference evidence="2 3" key="1">
    <citation type="submission" date="2024-07" db="EMBL/GenBank/DDBJ databases">
        <authorList>
            <person name="Ren Q."/>
        </authorList>
    </citation>
    <scope>NUCLEOTIDE SEQUENCE [LARGE SCALE GENOMIC DNA]</scope>
    <source>
        <strain evidence="2 3">REN37</strain>
    </source>
</reference>
<accession>A0ABV4ADS2</accession>